<organism evidence="2 3">
    <name type="scientific">Gordonia hydrophobica</name>
    <dbReference type="NCBI Taxonomy" id="40516"/>
    <lineage>
        <taxon>Bacteria</taxon>
        <taxon>Bacillati</taxon>
        <taxon>Actinomycetota</taxon>
        <taxon>Actinomycetes</taxon>
        <taxon>Mycobacteriales</taxon>
        <taxon>Gordoniaceae</taxon>
        <taxon>Gordonia</taxon>
    </lineage>
</organism>
<keyword evidence="1" id="KW-1133">Transmembrane helix</keyword>
<evidence type="ECO:0000313" key="2">
    <source>
        <dbReference type="EMBL" id="WYY09656.1"/>
    </source>
</evidence>
<sequence length="164" mass="16004">MPSAANLRRAPVRIAAGAFILNSGIGKLALDDESAAGMQGMAAGAIPPVGMVSPGVFGKALAGAEIALGAALLAPIVPAAAAGAGLAAFSAGLLTMYVRTPGMHDGALRPTEQGIGIAKDSWLLGIAASLLIDAGLSGEGITTLIPRRSCSTDCDAVVDGAVEA</sequence>
<dbReference type="EMBL" id="CP136137">
    <property type="protein sequence ID" value="WYY09656.1"/>
    <property type="molecule type" value="Genomic_DNA"/>
</dbReference>
<reference evidence="2 3" key="1">
    <citation type="journal article" date="2023" name="Virus Evol.">
        <title>Computational host range prediction-The good, the bad, and the ugly.</title>
        <authorList>
            <person name="Howell A.A."/>
            <person name="Versoza C.J."/>
            <person name="Pfeifer S.P."/>
        </authorList>
    </citation>
    <scope>NUCLEOTIDE SEQUENCE [LARGE SCALE GENOMIC DNA]</scope>
    <source>
        <strain evidence="2 3">1610/1b</strain>
    </source>
</reference>
<protein>
    <recommendedName>
        <fullName evidence="4">DoxX family protein</fullName>
    </recommendedName>
</protein>
<evidence type="ECO:0008006" key="4">
    <source>
        <dbReference type="Google" id="ProtNLM"/>
    </source>
</evidence>
<evidence type="ECO:0000313" key="3">
    <source>
        <dbReference type="Proteomes" id="UP001479933"/>
    </source>
</evidence>
<gene>
    <name evidence="2" type="ORF">RVF87_18160</name>
</gene>
<proteinExistence type="predicted"/>
<keyword evidence="1" id="KW-0472">Membrane</keyword>
<dbReference type="Proteomes" id="UP001479933">
    <property type="component" value="Chromosome"/>
</dbReference>
<keyword evidence="1" id="KW-0812">Transmembrane</keyword>
<accession>A0ABZ2UB97</accession>
<name>A0ABZ2UB97_9ACTN</name>
<keyword evidence="3" id="KW-1185">Reference proteome</keyword>
<feature type="transmembrane region" description="Helical" evidence="1">
    <location>
        <begin position="66"/>
        <end position="94"/>
    </location>
</feature>
<evidence type="ECO:0000256" key="1">
    <source>
        <dbReference type="SAM" id="Phobius"/>
    </source>
</evidence>